<dbReference type="KEGG" id="vg:55412431"/>
<dbReference type="GeneID" id="55412431"/>
<proteinExistence type="predicted"/>
<sequence>MTSKPITKRKRILKLKQVWSLTAEIQTAMKWAKANPDCDVVLGLPSAQYRDVAESVLNQMSVLDEAACRVQIELTTVH</sequence>
<organism evidence="1 2">
    <name type="scientific">uncultured phage MedDCM-OCT-S46-C10</name>
    <dbReference type="NCBI Taxonomy" id="2741074"/>
    <lineage>
        <taxon>Viruses</taxon>
        <taxon>Duplodnaviria</taxon>
        <taxon>Heunggongvirae</taxon>
        <taxon>Uroviricota</taxon>
        <taxon>Caudoviricetes</taxon>
        <taxon>Autographivirales</taxon>
        <taxon>Foussvirus</taxon>
        <taxon>Foussvirus S46C10</taxon>
    </lineage>
</organism>
<reference evidence="1 2" key="1">
    <citation type="journal article" date="2013" name="PLoS Genet.">
        <title>Expanding the Marine Virosphere Using Metagenomics.</title>
        <authorList>
            <person name="Mizuno C.M."/>
            <person name="Rodriguez-Valera F."/>
            <person name="Kimes N.E."/>
            <person name="Ghai R."/>
        </authorList>
    </citation>
    <scope>NUCLEOTIDE SEQUENCE [LARGE SCALE GENOMIC DNA]</scope>
    <source>
        <strain evidence="1">UvMED-CGR-U-MedDCM-OCT-S46-C10</strain>
    </source>
</reference>
<protein>
    <submittedName>
        <fullName evidence="1">Uncharacterized protein</fullName>
    </submittedName>
</protein>
<dbReference type="Proteomes" id="UP000504935">
    <property type="component" value="Segment"/>
</dbReference>
<accession>A0A6S4PGM4</accession>
<evidence type="ECO:0000313" key="1">
    <source>
        <dbReference type="EMBL" id="BAQ94313.1"/>
    </source>
</evidence>
<evidence type="ECO:0000313" key="2">
    <source>
        <dbReference type="Proteomes" id="UP000504935"/>
    </source>
</evidence>
<dbReference type="EMBL" id="AP013545">
    <property type="protein sequence ID" value="BAQ94313.1"/>
    <property type="molecule type" value="Genomic_DNA"/>
</dbReference>
<name>A0A6S4PGM4_9CAUD</name>
<keyword evidence="2" id="KW-1185">Reference proteome</keyword>
<dbReference type="RefSeq" id="YP_009777855.1">
    <property type="nucleotide sequence ID" value="NC_047705.1"/>
</dbReference>